<organism evidence="1 2">
    <name type="scientific">Paenalkalicoccus suaedae</name>
    <dbReference type="NCBI Taxonomy" id="2592382"/>
    <lineage>
        <taxon>Bacteria</taxon>
        <taxon>Bacillati</taxon>
        <taxon>Bacillota</taxon>
        <taxon>Bacilli</taxon>
        <taxon>Bacillales</taxon>
        <taxon>Bacillaceae</taxon>
        <taxon>Paenalkalicoccus</taxon>
    </lineage>
</organism>
<name>A0A859FIK9_9BACI</name>
<sequence length="78" mass="8764">MDFYESRAAALRDQDKATEGIEIGPGELTVRYLRNGAKITSLPGGTRVVVRPSKSNPDVWMLEYYKAGVLSDRIRYVD</sequence>
<evidence type="ECO:0000313" key="2">
    <source>
        <dbReference type="Proteomes" id="UP000318138"/>
    </source>
</evidence>
<dbReference type="Proteomes" id="UP000318138">
    <property type="component" value="Chromosome"/>
</dbReference>
<gene>
    <name evidence="1" type="ORF">FLK61_39585</name>
</gene>
<dbReference type="KEGG" id="psua:FLK61_39585"/>
<keyword evidence="2" id="KW-1185">Reference proteome</keyword>
<protein>
    <submittedName>
        <fullName evidence="1">Uncharacterized protein</fullName>
    </submittedName>
</protein>
<dbReference type="EMBL" id="CP041372">
    <property type="protein sequence ID" value="QKS72718.1"/>
    <property type="molecule type" value="Genomic_DNA"/>
</dbReference>
<accession>A0A859FIK9</accession>
<evidence type="ECO:0000313" key="1">
    <source>
        <dbReference type="EMBL" id="QKS72718.1"/>
    </source>
</evidence>
<dbReference type="AlphaFoldDB" id="A0A859FIK9"/>
<dbReference type="RefSeq" id="WP_176010687.1">
    <property type="nucleotide sequence ID" value="NZ_CP041372.2"/>
</dbReference>
<reference evidence="2" key="1">
    <citation type="submission" date="2019-07" db="EMBL/GenBank/DDBJ databases">
        <title>Bacillus alkalisoli sp. nov. isolated from saline soil.</title>
        <authorList>
            <person name="Sun J.-Q."/>
            <person name="Xu L."/>
        </authorList>
    </citation>
    <scope>NUCLEOTIDE SEQUENCE [LARGE SCALE GENOMIC DNA]</scope>
    <source>
        <strain evidence="2">M4U3P1</strain>
    </source>
</reference>
<proteinExistence type="predicted"/>